<evidence type="ECO:0000313" key="4">
    <source>
        <dbReference type="Proteomes" id="UP000829758"/>
    </source>
</evidence>
<dbReference type="CDD" id="cd04301">
    <property type="entry name" value="NAT_SF"/>
    <property type="match status" value="1"/>
</dbReference>
<dbReference type="PANTHER" id="PTHR43138">
    <property type="entry name" value="ACETYLTRANSFERASE, GNAT FAMILY"/>
    <property type="match status" value="1"/>
</dbReference>
<feature type="domain" description="N-acetyltransferase" evidence="1">
    <location>
        <begin position="1"/>
        <end position="162"/>
    </location>
</feature>
<organism evidence="2 5">
    <name type="scientific">Arthrobacter zhangbolii</name>
    <dbReference type="NCBI Taxonomy" id="2886936"/>
    <lineage>
        <taxon>Bacteria</taxon>
        <taxon>Bacillati</taxon>
        <taxon>Actinomycetota</taxon>
        <taxon>Actinomycetes</taxon>
        <taxon>Micrococcales</taxon>
        <taxon>Micrococcaceae</taxon>
        <taxon>Arthrobacter</taxon>
    </lineage>
</organism>
<proteinExistence type="predicted"/>
<protein>
    <submittedName>
        <fullName evidence="2">GNAT family N-acetyltransferase</fullName>
    </submittedName>
</protein>
<dbReference type="AlphaFoldDB" id="A0A9X1SBE6"/>
<sequence length="177" mass="19418">MHIREARPGDWPGLWAIMEPVLRSGETYCWDTTASEDAARPLWLEPAPAVVFVAELDGTVAGTAQLHPNRPGNGSHVANASFMTGTAFTGRGIARALAEHVLAEAARRGYRSMQFNAVVETNTRAVRLWQSLGFRILATVPEAFRHPRHGLTGLHIMHRSLTEGETAPDRDGESVRE</sequence>
<dbReference type="EMBL" id="JAJFZT010000005">
    <property type="protein sequence ID" value="MCC3272759.1"/>
    <property type="molecule type" value="Genomic_DNA"/>
</dbReference>
<dbReference type="Proteomes" id="UP000829758">
    <property type="component" value="Chromosome"/>
</dbReference>
<name>A0A9X1SBE6_9MICC</name>
<dbReference type="InterPro" id="IPR000182">
    <property type="entry name" value="GNAT_dom"/>
</dbReference>
<dbReference type="InterPro" id="IPR016181">
    <property type="entry name" value="Acyl_CoA_acyltransferase"/>
</dbReference>
<keyword evidence="4" id="KW-1185">Reference proteome</keyword>
<evidence type="ECO:0000313" key="2">
    <source>
        <dbReference type="EMBL" id="MCC3272759.1"/>
    </source>
</evidence>
<dbReference type="Proteomes" id="UP001155145">
    <property type="component" value="Unassembled WGS sequence"/>
</dbReference>
<evidence type="ECO:0000259" key="1">
    <source>
        <dbReference type="PROSITE" id="PS51186"/>
    </source>
</evidence>
<reference evidence="2" key="1">
    <citation type="submission" date="2021-10" db="EMBL/GenBank/DDBJ databases">
        <title>Novel species in genus Arthrobacter.</title>
        <authorList>
            <person name="Liu Y."/>
        </authorList>
    </citation>
    <scope>NUCLEOTIDE SEQUENCE</scope>
    <source>
        <strain evidence="4">zg-Y462</strain>
        <strain evidence="2">Zg-Y462</strain>
    </source>
</reference>
<accession>A0A9X1SBE6</accession>
<gene>
    <name evidence="2" type="ORF">LJ755_08455</name>
    <name evidence="3" type="ORF">MUK71_12465</name>
</gene>
<dbReference type="PROSITE" id="PS51186">
    <property type="entry name" value="GNAT"/>
    <property type="match status" value="1"/>
</dbReference>
<dbReference type="EMBL" id="CP094984">
    <property type="protein sequence ID" value="UON93702.1"/>
    <property type="molecule type" value="Genomic_DNA"/>
</dbReference>
<dbReference type="Gene3D" id="3.40.630.30">
    <property type="match status" value="1"/>
</dbReference>
<dbReference type="SUPFAM" id="SSF55729">
    <property type="entry name" value="Acyl-CoA N-acyltransferases (Nat)"/>
    <property type="match status" value="1"/>
</dbReference>
<evidence type="ECO:0000313" key="5">
    <source>
        <dbReference type="Proteomes" id="UP001155145"/>
    </source>
</evidence>
<dbReference type="GO" id="GO:0016747">
    <property type="term" value="F:acyltransferase activity, transferring groups other than amino-acyl groups"/>
    <property type="evidence" value="ECO:0007669"/>
    <property type="project" value="InterPro"/>
</dbReference>
<evidence type="ECO:0000313" key="3">
    <source>
        <dbReference type="EMBL" id="UON93702.1"/>
    </source>
</evidence>
<dbReference type="Pfam" id="PF00583">
    <property type="entry name" value="Acetyltransf_1"/>
    <property type="match status" value="1"/>
</dbReference>
<dbReference type="InterPro" id="IPR052742">
    <property type="entry name" value="Mito_N-acetyltransferase"/>
</dbReference>
<dbReference type="PANTHER" id="PTHR43138:SF1">
    <property type="entry name" value="N-ACETYLTRANSFERASE ACA1"/>
    <property type="match status" value="1"/>
</dbReference>